<dbReference type="EMBL" id="JAUKUD010000004">
    <property type="protein sequence ID" value="KAK0745644.1"/>
    <property type="molecule type" value="Genomic_DNA"/>
</dbReference>
<dbReference type="Proteomes" id="UP001172155">
    <property type="component" value="Unassembled WGS sequence"/>
</dbReference>
<dbReference type="InterPro" id="IPR029033">
    <property type="entry name" value="His_PPase_superfam"/>
</dbReference>
<dbReference type="GO" id="GO:0050278">
    <property type="term" value="F:sedoheptulose-bisphosphatase activity"/>
    <property type="evidence" value="ECO:0007669"/>
    <property type="project" value="TreeGrafter"/>
</dbReference>
<sequence>MADNEALTPRVFIVRHGETEWAKAGRQTGKTDLDLTPLGVKQVQTTASVFVGTAKLLDPAKLAHIFVSPRKRAQQTLQGLLGGELAGAGVEVTTTEDVAEWDYGDYEGMVVSEIRARRRKNGLDDEGRVWNVWRDGCEGGETKEEATERLDKVVSAIRDIQRPSMKGGRPADVLVVAHGVILRGFVMRWLGYPLEMPLNMMLAPGAVGILSYKNNNIEEPAFNVGMAIPIMD</sequence>
<proteinExistence type="predicted"/>
<gene>
    <name evidence="3" type="ORF">B0T18DRAFT_367417</name>
</gene>
<dbReference type="PANTHER" id="PTHR48100">
    <property type="entry name" value="BROAD-SPECIFICITY PHOSPHATASE YOR283W-RELATED"/>
    <property type="match status" value="1"/>
</dbReference>
<evidence type="ECO:0000313" key="4">
    <source>
        <dbReference type="Proteomes" id="UP001172155"/>
    </source>
</evidence>
<feature type="active site" description="Proton donor/acceptor" evidence="1">
    <location>
        <position position="100"/>
    </location>
</feature>
<dbReference type="AlphaFoldDB" id="A0AA40EUG5"/>
<evidence type="ECO:0000256" key="2">
    <source>
        <dbReference type="PIRSR" id="PIRSR613078-2"/>
    </source>
</evidence>
<dbReference type="GO" id="GO:0046390">
    <property type="term" value="P:ribose phosphate biosynthetic process"/>
    <property type="evidence" value="ECO:0007669"/>
    <property type="project" value="TreeGrafter"/>
</dbReference>
<dbReference type="CDD" id="cd07067">
    <property type="entry name" value="HP_PGM_like"/>
    <property type="match status" value="1"/>
</dbReference>
<reference evidence="3" key="1">
    <citation type="submission" date="2023-06" db="EMBL/GenBank/DDBJ databases">
        <title>Genome-scale phylogeny and comparative genomics of the fungal order Sordariales.</title>
        <authorList>
            <consortium name="Lawrence Berkeley National Laboratory"/>
            <person name="Hensen N."/>
            <person name="Bonometti L."/>
            <person name="Westerberg I."/>
            <person name="Brannstrom I.O."/>
            <person name="Guillou S."/>
            <person name="Cros-Aarteil S."/>
            <person name="Calhoun S."/>
            <person name="Haridas S."/>
            <person name="Kuo A."/>
            <person name="Mondo S."/>
            <person name="Pangilinan J."/>
            <person name="Riley R."/>
            <person name="LaButti K."/>
            <person name="Andreopoulos B."/>
            <person name="Lipzen A."/>
            <person name="Chen C."/>
            <person name="Yanf M."/>
            <person name="Daum C."/>
            <person name="Ng V."/>
            <person name="Clum A."/>
            <person name="Steindorff A."/>
            <person name="Ohm R."/>
            <person name="Martin F."/>
            <person name="Silar P."/>
            <person name="Natvig D."/>
            <person name="Lalanne C."/>
            <person name="Gautier V."/>
            <person name="Ament-velasquez S.L."/>
            <person name="Kruys A."/>
            <person name="Hutchinson M.I."/>
            <person name="Powell A.J."/>
            <person name="Barry K."/>
            <person name="Miller A.N."/>
            <person name="Grigoriev I.V."/>
            <person name="Debuchy R."/>
            <person name="Gladieux P."/>
            <person name="Thoren M.H."/>
            <person name="Johannesson H."/>
        </authorList>
    </citation>
    <scope>NUCLEOTIDE SEQUENCE</scope>
    <source>
        <strain evidence="3">SMH3187-1</strain>
    </source>
</reference>
<feature type="binding site" evidence="2">
    <location>
        <begin position="100"/>
        <end position="103"/>
    </location>
    <ligand>
        <name>substrate</name>
    </ligand>
</feature>
<organism evidence="3 4">
    <name type="scientific">Schizothecium vesticola</name>
    <dbReference type="NCBI Taxonomy" id="314040"/>
    <lineage>
        <taxon>Eukaryota</taxon>
        <taxon>Fungi</taxon>
        <taxon>Dikarya</taxon>
        <taxon>Ascomycota</taxon>
        <taxon>Pezizomycotina</taxon>
        <taxon>Sordariomycetes</taxon>
        <taxon>Sordariomycetidae</taxon>
        <taxon>Sordariales</taxon>
        <taxon>Schizotheciaceae</taxon>
        <taxon>Schizothecium</taxon>
    </lineage>
</organism>
<dbReference type="PANTHER" id="PTHR48100:SF15">
    <property type="entry name" value="SEDOHEPTULOSE 1,7-BISPHOSPHATASE"/>
    <property type="match status" value="1"/>
</dbReference>
<feature type="binding site" evidence="2">
    <location>
        <position position="72"/>
    </location>
    <ligand>
        <name>substrate</name>
    </ligand>
</feature>
<dbReference type="Pfam" id="PF00300">
    <property type="entry name" value="His_Phos_1"/>
    <property type="match status" value="1"/>
</dbReference>
<keyword evidence="4" id="KW-1185">Reference proteome</keyword>
<feature type="binding site" evidence="2">
    <location>
        <begin position="28"/>
        <end position="29"/>
    </location>
    <ligand>
        <name>substrate</name>
    </ligand>
</feature>
<dbReference type="InterPro" id="IPR013078">
    <property type="entry name" value="His_Pase_superF_clade-1"/>
</dbReference>
<accession>A0AA40EUG5</accession>
<dbReference type="SMART" id="SM00855">
    <property type="entry name" value="PGAM"/>
    <property type="match status" value="1"/>
</dbReference>
<dbReference type="Gene3D" id="3.40.50.1240">
    <property type="entry name" value="Phosphoglycerate mutase-like"/>
    <property type="match status" value="1"/>
</dbReference>
<protein>
    <submittedName>
        <fullName evidence="3">Phosphoglycerate mutase</fullName>
    </submittedName>
</protein>
<name>A0AA40EUG5_9PEZI</name>
<feature type="active site" description="Tele-phosphohistidine intermediate" evidence="1">
    <location>
        <position position="16"/>
    </location>
</feature>
<dbReference type="SUPFAM" id="SSF53254">
    <property type="entry name" value="Phosphoglycerate mutase-like"/>
    <property type="match status" value="1"/>
</dbReference>
<evidence type="ECO:0000256" key="1">
    <source>
        <dbReference type="PIRSR" id="PIRSR613078-1"/>
    </source>
</evidence>
<evidence type="ECO:0000313" key="3">
    <source>
        <dbReference type="EMBL" id="KAK0745644.1"/>
    </source>
</evidence>
<dbReference type="InterPro" id="IPR050275">
    <property type="entry name" value="PGM_Phosphatase"/>
</dbReference>
<comment type="caution">
    <text evidence="3">The sequence shown here is derived from an EMBL/GenBank/DDBJ whole genome shotgun (WGS) entry which is preliminary data.</text>
</comment>